<feature type="binding site" evidence="3">
    <location>
        <position position="23"/>
    </location>
    <ligand>
        <name>substrate</name>
    </ligand>
</feature>
<dbReference type="Pfam" id="PF00731">
    <property type="entry name" value="AIRC"/>
    <property type="match status" value="1"/>
</dbReference>
<gene>
    <name evidence="3 5" type="primary">purE</name>
    <name evidence="5" type="ORF">WHH00_12855</name>
</gene>
<dbReference type="GO" id="GO:0034023">
    <property type="term" value="F:5-(carboxyamino)imidazole ribonucleotide mutase activity"/>
    <property type="evidence" value="ECO:0007669"/>
    <property type="project" value="UniProtKB-EC"/>
</dbReference>
<dbReference type="Proteomes" id="UP001623384">
    <property type="component" value="Chromosome"/>
</dbReference>
<reference evidence="5 6" key="1">
    <citation type="submission" date="2024-03" db="EMBL/GenBank/DDBJ databases">
        <title>Rhodococcus navarretei sp. nov. and Pseudarthrobacter quantumdoti sp. nov., two new species with the ability to biosynthesize Quantum Dots isolated from soil samples at Union Glacier, Antarctica.</title>
        <authorList>
            <person name="Vargas M."/>
        </authorList>
    </citation>
    <scope>NUCLEOTIDE SEQUENCE [LARGE SCALE GENOMIC DNA]</scope>
    <source>
        <strain evidence="5 6">RC-2-3</strain>
    </source>
</reference>
<evidence type="ECO:0000313" key="5">
    <source>
        <dbReference type="EMBL" id="WXK91973.1"/>
    </source>
</evidence>
<dbReference type="PANTHER" id="PTHR23046">
    <property type="entry name" value="PHOSPHORIBOSYLAMINOIMIDAZOLE CARBOXYLASE CATALYTIC SUBUNIT"/>
    <property type="match status" value="1"/>
</dbReference>
<comment type="function">
    <text evidence="3">Catalyzes the conversion of N5-carboxyaminoimidazole ribonucleotide (N5-CAIR) to 4-carboxy-5-aminoimidazole ribonucleotide (CAIR).</text>
</comment>
<comment type="catalytic activity">
    <reaction evidence="3">
        <text>5-carboxyamino-1-(5-phospho-D-ribosyl)imidazole + H(+) = 5-amino-1-(5-phospho-D-ribosyl)imidazole-4-carboxylate</text>
        <dbReference type="Rhea" id="RHEA:13193"/>
        <dbReference type="ChEBI" id="CHEBI:15378"/>
        <dbReference type="ChEBI" id="CHEBI:58730"/>
        <dbReference type="ChEBI" id="CHEBI:77657"/>
        <dbReference type="EC" id="5.4.99.18"/>
    </reaction>
</comment>
<protein>
    <recommendedName>
        <fullName evidence="3">N5-carboxyaminoimidazole ribonucleotide mutase</fullName>
        <shortName evidence="3">N5-CAIR mutase</shortName>
        <ecNumber evidence="3">5.4.99.18</ecNumber>
    </recommendedName>
    <alternativeName>
        <fullName evidence="3">5-(carboxyamino)imidazole ribonucleotide mutase</fullName>
    </alternativeName>
</protein>
<dbReference type="GO" id="GO:0004638">
    <property type="term" value="F:phosphoribosylaminoimidazole carboxylase activity"/>
    <property type="evidence" value="ECO:0007669"/>
    <property type="project" value="UniProtKB-EC"/>
</dbReference>
<comment type="pathway">
    <text evidence="3">Purine metabolism; IMP biosynthesis via de novo pathway; 5-amino-1-(5-phospho-D-ribosyl)imidazole-4-carboxylate from 5-amino-1-(5-phospho-D-ribosyl)imidazole (N5-CAIR route): step 2/2.</text>
</comment>
<keyword evidence="2 3" id="KW-0413">Isomerase</keyword>
<sequence length="194" mass="19686">MSDQTTPAAASEAAPLVGLVMGSDSDWPVMEAAADALAEFGIPFEADVVSAHRMPTEMIRYGQTAHERGLRVIIAGAGGAAHLPGMLASVTPLPVIGVPVPLKTLDGMDSLLSIVQMPAGVPVATVSIAGARNAGLLAVRILAAGTDELAASLRADLLDFAADLNAVAARKGANLRQKVTEVFADGNGALRGGR</sequence>
<evidence type="ECO:0000259" key="4">
    <source>
        <dbReference type="SMART" id="SM01001"/>
    </source>
</evidence>
<feature type="binding site" evidence="3">
    <location>
        <position position="26"/>
    </location>
    <ligand>
        <name>substrate</name>
    </ligand>
</feature>
<dbReference type="EMBL" id="CP148033">
    <property type="protein sequence ID" value="WXK91973.1"/>
    <property type="molecule type" value="Genomic_DNA"/>
</dbReference>
<keyword evidence="1 3" id="KW-0658">Purine biosynthesis</keyword>
<name>A0ABZ2R5G8_9MICC</name>
<organism evidence="5 6">
    <name type="scientific">Pseudarthrobacter quantipunctorum</name>
    <dbReference type="NCBI Taxonomy" id="3128980"/>
    <lineage>
        <taxon>Bacteria</taxon>
        <taxon>Bacillati</taxon>
        <taxon>Actinomycetota</taxon>
        <taxon>Actinomycetes</taxon>
        <taxon>Micrococcales</taxon>
        <taxon>Micrococcaceae</taxon>
        <taxon>Pseudarthrobacter</taxon>
    </lineage>
</organism>
<evidence type="ECO:0000256" key="1">
    <source>
        <dbReference type="ARBA" id="ARBA00022755"/>
    </source>
</evidence>
<dbReference type="SUPFAM" id="SSF52255">
    <property type="entry name" value="N5-CAIR mutase (phosphoribosylaminoimidazole carboxylase, PurE)"/>
    <property type="match status" value="1"/>
</dbReference>
<dbReference type="SMART" id="SM01001">
    <property type="entry name" value="AIRC"/>
    <property type="match status" value="1"/>
</dbReference>
<dbReference type="RefSeq" id="WP_231457274.1">
    <property type="nucleotide sequence ID" value="NZ_CP148033.1"/>
</dbReference>
<evidence type="ECO:0000256" key="2">
    <source>
        <dbReference type="ARBA" id="ARBA00023235"/>
    </source>
</evidence>
<feature type="domain" description="PurE" evidence="4">
    <location>
        <begin position="15"/>
        <end position="164"/>
    </location>
</feature>
<dbReference type="NCBIfam" id="TIGR01162">
    <property type="entry name" value="purE"/>
    <property type="match status" value="1"/>
</dbReference>
<dbReference type="InterPro" id="IPR024694">
    <property type="entry name" value="PurE_prokaryotes"/>
</dbReference>
<keyword evidence="6" id="KW-1185">Reference proteome</keyword>
<dbReference type="InterPro" id="IPR000031">
    <property type="entry name" value="PurE_dom"/>
</dbReference>
<dbReference type="HAMAP" id="MF_01929">
    <property type="entry name" value="PurE_classI"/>
    <property type="match status" value="1"/>
</dbReference>
<dbReference type="PANTHER" id="PTHR23046:SF2">
    <property type="entry name" value="PHOSPHORIBOSYLAMINOIMIDAZOLE CARBOXYLASE"/>
    <property type="match status" value="1"/>
</dbReference>
<evidence type="ECO:0000313" key="6">
    <source>
        <dbReference type="Proteomes" id="UP001623384"/>
    </source>
</evidence>
<accession>A0ABZ2R5G8</accession>
<dbReference type="EC" id="5.4.99.18" evidence="3"/>
<keyword evidence="5" id="KW-0456">Lyase</keyword>
<evidence type="ECO:0000256" key="3">
    <source>
        <dbReference type="HAMAP-Rule" id="MF_01929"/>
    </source>
</evidence>
<feature type="binding site" evidence="3">
    <location>
        <position position="53"/>
    </location>
    <ligand>
        <name>substrate</name>
    </ligand>
</feature>
<dbReference type="Gene3D" id="3.40.50.1970">
    <property type="match status" value="1"/>
</dbReference>
<dbReference type="InterPro" id="IPR033747">
    <property type="entry name" value="PurE_ClassI"/>
</dbReference>
<proteinExistence type="inferred from homology"/>
<comment type="similarity">
    <text evidence="3">Belongs to the AIR carboxylase family. Class I subfamily.</text>
</comment>